<reference evidence="2 3" key="1">
    <citation type="submission" date="2020-04" db="EMBL/GenBank/DDBJ databases">
        <authorList>
            <person name="De Canck E."/>
        </authorList>
    </citation>
    <scope>NUCLEOTIDE SEQUENCE [LARGE SCALE GENOMIC DNA]</scope>
    <source>
        <strain evidence="2 3">LMG 22037</strain>
    </source>
</reference>
<name>A0A6J5CEH0_9BURK</name>
<dbReference type="Pfam" id="PF00535">
    <property type="entry name" value="Glycos_transf_2"/>
    <property type="match status" value="1"/>
</dbReference>
<dbReference type="Gene3D" id="3.40.50.2000">
    <property type="entry name" value="Glycogen Phosphorylase B"/>
    <property type="match status" value="1"/>
</dbReference>
<dbReference type="PANTHER" id="PTHR43685">
    <property type="entry name" value="GLYCOSYLTRANSFERASE"/>
    <property type="match status" value="1"/>
</dbReference>
<accession>A0A6J5CEH0</accession>
<dbReference type="SUPFAM" id="SSF53756">
    <property type="entry name" value="UDP-Glycosyltransferase/glycogen phosphorylase"/>
    <property type="match status" value="2"/>
</dbReference>
<dbReference type="RefSeq" id="WP_051224014.1">
    <property type="nucleotide sequence ID" value="NZ_CADFGL010000042.1"/>
</dbReference>
<dbReference type="InterPro" id="IPR050834">
    <property type="entry name" value="Glycosyltransf_2"/>
</dbReference>
<sequence length="1273" mass="142788">MKVETVIRDTQWFAESNPTTPDVSVLLYVGKRDVQKLARAVESLLQQPLTAIQLIVVDDTCDEQVSAWLEAAQRRIPHMGVLRHASVIGLPALGWIEAVQRARAPWILLAREIDRFNPDALDELLSEAQRDAASIVFGYVELVEHGDGGSVEVVEQHLRRAQSMVELRVGNFIPRNAVLIPRRAIDFVGFLDPHVVMASCADWDLWRRISECFEMKPLDLAIGVCEVQDSADGAVDIDLWAAEEWMRTSRNDRLILERIGDYDVLAPDPAHCTATREVCSDLASRWLDRCVPRAVTSVTTNADAEGHLLIVNVQYDASTALYFDMLPPPLAQRLRVVSHKANTSIEALAGATAVIIVRAVRSCQAWIDNARLLGIPVYYFLDDNMPLLAETGEALMVGEDFRPAALREDLKQFDGVLLSSPSLIEYFRHHQLHSRLLHFPVACATQDQIRRRFEALPRPAQTDELVFAFMGGLHRSKAVWDLILPALAQIASEGQRIHFITPGMKSDSKLLDGLPASIRVTLLPWDPGYIFALRRFASLSPQYLLLAPSRTPNNSYKTLHPLLTAHLVDAVAVLPAIDPYLGVDDNSTALIVEEPFERDSWYRVLRRIVDRQVDVESLKQRNGDFCANEFSGQDNVAVLREVIASSGGMPSWPLQIRRLRALATMREGNDLTHRQGSHDSWRRTADELYAMRHMRRYSWRHRILPRPSDLWDSCGNAFQGLQRDALKHGWRRPGSTLEFSDSLHALPSREYHVTLPAGCLGGIAFALAVDGPPQGTVVVELISSNGETVARATRELSRLDLNQPVRFMFDPVVMPERATWRVRLRSRSSVPVYVYEMINRRRLGAYYSPPTPFMELLPGTLKSASSQALASQSRRDARSGPLLNIKLVIEGDIPTNQIIERLLVEAVGTVGTVEKLLLSEFTPSTLFDGGLVIMSRTASPASLPMIEWMKAHNVPFAYYVDDNFWELEGDTPLVQFYKSAPVQHTLDLTVRDAKTVIVNAPRLGEYIKSRYPGADITLLNAPFDFSLVEEVPCPDRSVQEVRIGFAGSVTRAADFVEILPALRYVRDRYPNDTLTFFGYCPPELIGSERVTYVPHVSNYSEFIKLKASHRLDIGLAPMAASSANLYKTNNKYREYGALGIAGVYTNTSPYAECVADGETGLLVSHSVEAWRDALERLVVDRELRARIAVAAYEDVKTNYSQKVVALQWRVFLEGFAREHFTSNPCESATAVSIARLRARRWLAQTWIRVLVRTAGVRRRAHAFAHRITGERGQ</sequence>
<dbReference type="EMBL" id="CADIKB010000045">
    <property type="protein sequence ID" value="CAB3732774.1"/>
    <property type="molecule type" value="Genomic_DNA"/>
</dbReference>
<dbReference type="PANTHER" id="PTHR43685:SF2">
    <property type="entry name" value="GLYCOSYLTRANSFERASE 2-LIKE DOMAIN-CONTAINING PROTEIN"/>
    <property type="match status" value="1"/>
</dbReference>
<evidence type="ECO:0000313" key="3">
    <source>
        <dbReference type="Proteomes" id="UP000494249"/>
    </source>
</evidence>
<protein>
    <recommendedName>
        <fullName evidence="1">Glycosyltransferase 2-like domain-containing protein</fullName>
    </recommendedName>
</protein>
<dbReference type="CDD" id="cd00761">
    <property type="entry name" value="Glyco_tranf_GTA_type"/>
    <property type="match status" value="1"/>
</dbReference>
<organism evidence="2 3">
    <name type="scientific">Paraburkholderia phenoliruptrix</name>
    <dbReference type="NCBI Taxonomy" id="252970"/>
    <lineage>
        <taxon>Bacteria</taxon>
        <taxon>Pseudomonadati</taxon>
        <taxon>Pseudomonadota</taxon>
        <taxon>Betaproteobacteria</taxon>
        <taxon>Burkholderiales</taxon>
        <taxon>Burkholderiaceae</taxon>
        <taxon>Paraburkholderia</taxon>
    </lineage>
</organism>
<dbReference type="AlphaFoldDB" id="A0A6J5CEH0"/>
<dbReference type="Gene3D" id="3.90.550.10">
    <property type="entry name" value="Spore Coat Polysaccharide Biosynthesis Protein SpsA, Chain A"/>
    <property type="match status" value="1"/>
</dbReference>
<dbReference type="InterPro" id="IPR001173">
    <property type="entry name" value="Glyco_trans_2-like"/>
</dbReference>
<dbReference type="InterPro" id="IPR029044">
    <property type="entry name" value="Nucleotide-diphossugar_trans"/>
</dbReference>
<evidence type="ECO:0000313" key="2">
    <source>
        <dbReference type="EMBL" id="CAB3732774.1"/>
    </source>
</evidence>
<evidence type="ECO:0000259" key="1">
    <source>
        <dbReference type="Pfam" id="PF00535"/>
    </source>
</evidence>
<feature type="domain" description="Glycosyltransferase 2-like" evidence="1">
    <location>
        <begin position="35"/>
        <end position="141"/>
    </location>
</feature>
<proteinExistence type="predicted"/>
<gene>
    <name evidence="2" type="ORF">LMG22037_05738</name>
</gene>
<dbReference type="SUPFAM" id="SSF53448">
    <property type="entry name" value="Nucleotide-diphospho-sugar transferases"/>
    <property type="match status" value="1"/>
</dbReference>
<dbReference type="Proteomes" id="UP000494249">
    <property type="component" value="Unassembled WGS sequence"/>
</dbReference>